<dbReference type="EMBL" id="MUMY01000009">
    <property type="protein sequence ID" value="ONM48539.1"/>
    <property type="molecule type" value="Genomic_DNA"/>
</dbReference>
<protein>
    <submittedName>
        <fullName evidence="3">Transcriptional regulator</fullName>
    </submittedName>
</protein>
<dbReference type="InterPro" id="IPR025751">
    <property type="entry name" value="RsbRD_N_dom"/>
</dbReference>
<feature type="domain" description="RsbT co-antagonist protein RsbRD N-terminal" evidence="2">
    <location>
        <begin position="1"/>
        <end position="131"/>
    </location>
</feature>
<dbReference type="Pfam" id="PF13556">
    <property type="entry name" value="HTH_30"/>
    <property type="match status" value="1"/>
</dbReference>
<dbReference type="InterPro" id="IPR025736">
    <property type="entry name" value="PucR_C-HTH_dom"/>
</dbReference>
<dbReference type="InterPro" id="IPR051448">
    <property type="entry name" value="CdaR-like_regulators"/>
</dbReference>
<name>A0A1V2TG95_9NOCA</name>
<evidence type="ECO:0000313" key="4">
    <source>
        <dbReference type="Proteomes" id="UP000188836"/>
    </source>
</evidence>
<evidence type="ECO:0000259" key="1">
    <source>
        <dbReference type="Pfam" id="PF13556"/>
    </source>
</evidence>
<dbReference type="Pfam" id="PF14361">
    <property type="entry name" value="RsbRD_N"/>
    <property type="match status" value="1"/>
</dbReference>
<gene>
    <name evidence="3" type="ORF">B0T46_12195</name>
</gene>
<dbReference type="AlphaFoldDB" id="A0A1V2TG95"/>
<dbReference type="PANTHER" id="PTHR33744:SF7">
    <property type="entry name" value="PUCR FAMILY TRANSCRIPTIONAL REGULATOR"/>
    <property type="match status" value="1"/>
</dbReference>
<dbReference type="Proteomes" id="UP000188836">
    <property type="component" value="Unassembled WGS sequence"/>
</dbReference>
<dbReference type="InterPro" id="IPR042070">
    <property type="entry name" value="PucR_C-HTH_sf"/>
</dbReference>
<feature type="domain" description="PucR C-terminal helix-turn-helix" evidence="1">
    <location>
        <begin position="311"/>
        <end position="368"/>
    </location>
</feature>
<organism evidence="3 4">
    <name type="scientific">Nocardia donostiensis</name>
    <dbReference type="NCBI Taxonomy" id="1538463"/>
    <lineage>
        <taxon>Bacteria</taxon>
        <taxon>Bacillati</taxon>
        <taxon>Actinomycetota</taxon>
        <taxon>Actinomycetes</taxon>
        <taxon>Mycobacteriales</taxon>
        <taxon>Nocardiaceae</taxon>
        <taxon>Nocardia</taxon>
    </lineage>
</organism>
<evidence type="ECO:0000313" key="3">
    <source>
        <dbReference type="EMBL" id="ONM48539.1"/>
    </source>
</evidence>
<accession>A0A1V2TG95</accession>
<sequence length="390" mass="41878">MAAHLVSTVPRFTTCSDNVLRGEVTALTRVCVRWWLRHTRDDVVTDCGDLVRAAAGRWARHGIEIDVVLHAVHAGYQTALDWLNTRTGAAEPGGAVETDTKAIELLDLITTAVSKAYIGEVRASAAEHRTAVHTLASALLGGHATAQVARECGIAIAEEYFVLAVHLPPSRNEEHPHLGAQVNARHALRRVQAALADLLGNQAPAVLSVAGGTVLIPQKACADPDLDAMVERLSTLAAVPITAAVVLARTAAVPSAAEQAHELLDTAIRLGYGPGVHRFADLALHYQLTRPGAARDVLGAVLAPLDGHPELMETLRVFVATQLDRRRTARQLFVHPNTVDYRLKRIGQLTGHDMSMTRGMWYLRSALIARASGNAECSAHHPLHGGRRPA</sequence>
<dbReference type="STRING" id="1538463.B0T36_05010"/>
<dbReference type="PANTHER" id="PTHR33744">
    <property type="entry name" value="CARBOHYDRATE DIACID REGULATOR"/>
    <property type="match status" value="1"/>
</dbReference>
<evidence type="ECO:0000259" key="2">
    <source>
        <dbReference type="Pfam" id="PF14361"/>
    </source>
</evidence>
<dbReference type="Gene3D" id="1.10.10.2840">
    <property type="entry name" value="PucR C-terminal helix-turn-helix domain"/>
    <property type="match status" value="1"/>
</dbReference>
<proteinExistence type="predicted"/>
<reference evidence="3 4" key="1">
    <citation type="journal article" date="2016" name="Antonie Van Leeuwenhoek">
        <title>Nocardia donostiensis sp. nov., isolated from human respiratory specimens.</title>
        <authorList>
            <person name="Ercibengoa M."/>
            <person name="Bell M."/>
            <person name="Marimon J.M."/>
            <person name="Humrighouse B."/>
            <person name="Klenk H.P."/>
            <person name="Potter G."/>
            <person name="Perez-Trallero E."/>
        </authorList>
    </citation>
    <scope>NUCLEOTIDE SEQUENCE [LARGE SCALE GENOMIC DNA]</scope>
    <source>
        <strain evidence="3 4">X1655</strain>
    </source>
</reference>
<keyword evidence="4" id="KW-1185">Reference proteome</keyword>
<comment type="caution">
    <text evidence="3">The sequence shown here is derived from an EMBL/GenBank/DDBJ whole genome shotgun (WGS) entry which is preliminary data.</text>
</comment>